<name>A0A5K0UBL5_9VIRU</name>
<protein>
    <submittedName>
        <fullName evidence="1">Uncharacterized protein</fullName>
    </submittedName>
</protein>
<proteinExistence type="predicted"/>
<sequence length="105" mass="12081">MERSVKIARFVSKHDTMTPTTMNAKTIRTRPELVKAVRDCYFYCRWVTIFEKQPERWPAGAAPATLIDRIVWLAPGSGSNVLETTISEENISRMPIDCEIVVYFK</sequence>
<dbReference type="Proteomes" id="UP000594342">
    <property type="component" value="Unassembled WGS sequence"/>
</dbReference>
<dbReference type="EMBL" id="UPSH01000002">
    <property type="protein sequence ID" value="VBB19043.1"/>
    <property type="molecule type" value="Genomic_DNA"/>
</dbReference>
<evidence type="ECO:0000313" key="1">
    <source>
        <dbReference type="EMBL" id="VBB19043.1"/>
    </source>
</evidence>
<comment type="caution">
    <text evidence="1">The sequence shown here is derived from an EMBL/GenBank/DDBJ whole genome shotgun (WGS) entry which is preliminary data.</text>
</comment>
<keyword evidence="2" id="KW-1185">Reference proteome</keyword>
<evidence type="ECO:0000313" key="2">
    <source>
        <dbReference type="Proteomes" id="UP000594342"/>
    </source>
</evidence>
<gene>
    <name evidence="1" type="ORF">YASMINEVIRUS_1575</name>
</gene>
<reference evidence="1 2" key="1">
    <citation type="submission" date="2018-10" db="EMBL/GenBank/DDBJ databases">
        <authorList>
            <consortium name="IHU Genomes"/>
        </authorList>
    </citation>
    <scope>NUCLEOTIDE SEQUENCE [LARGE SCALE GENOMIC DNA]</scope>
    <source>
        <strain evidence="1 2">A1</strain>
    </source>
</reference>
<organism evidence="1 2">
    <name type="scientific">Yasminevirus sp. GU-2018</name>
    <dbReference type="NCBI Taxonomy" id="2420051"/>
    <lineage>
        <taxon>Viruses</taxon>
        <taxon>Varidnaviria</taxon>
        <taxon>Bamfordvirae</taxon>
        <taxon>Nucleocytoviricota</taxon>
        <taxon>Megaviricetes</taxon>
        <taxon>Imitervirales</taxon>
        <taxon>Mimiviridae</taxon>
        <taxon>Klosneuvirinae</taxon>
        <taxon>Yasminevirus</taxon>
        <taxon>Yasminevirus saudimassiliense</taxon>
    </lineage>
</organism>
<accession>A0A5K0UBL5</accession>